<organism evidence="1 2">
    <name type="scientific">Chitinivibrio alkaliphilus ACht1</name>
    <dbReference type="NCBI Taxonomy" id="1313304"/>
    <lineage>
        <taxon>Bacteria</taxon>
        <taxon>Pseudomonadati</taxon>
        <taxon>Fibrobacterota</taxon>
        <taxon>Chitinivibrionia</taxon>
        <taxon>Chitinivibrionales</taxon>
        <taxon>Chitinivibrionaceae</taxon>
        <taxon>Chitinivibrio</taxon>
    </lineage>
</organism>
<reference evidence="1 2" key="1">
    <citation type="journal article" date="2013" name="Environ. Microbiol.">
        <title>Genome analysis of Chitinivibrio alkaliphilus gen. nov., sp. nov., a novel extremely haloalkaliphilic anaerobic chitinolytic bacterium from the candidate phylum Termite Group 3.</title>
        <authorList>
            <person name="Sorokin D.Y."/>
            <person name="Gumerov V.M."/>
            <person name="Rakitin A.L."/>
            <person name="Beletsky A.V."/>
            <person name="Damste J.S."/>
            <person name="Muyzer G."/>
            <person name="Mardanov A.V."/>
            <person name="Ravin N.V."/>
        </authorList>
    </citation>
    <scope>NUCLEOTIDE SEQUENCE [LARGE SCALE GENOMIC DNA]</scope>
    <source>
        <strain evidence="1 2">ACht1</strain>
    </source>
</reference>
<dbReference type="Proteomes" id="UP000017148">
    <property type="component" value="Unassembled WGS sequence"/>
</dbReference>
<comment type="caution">
    <text evidence="1">The sequence shown here is derived from an EMBL/GenBank/DDBJ whole genome shotgun (WGS) entry which is preliminary data.</text>
</comment>
<accession>U7D9P7</accession>
<proteinExistence type="predicted"/>
<sequence length="524" mass="59047">MLLLLIGATIISAKEVLPKGRSSRVQQRSRATYDRTITDRKNYNTYDHFGLVTGLLDTRTTPIITALQWRNLSIDSDDQDITSNSILAPHFMVGTPGEKYFSVYYGITPAKRTPSGAEELSTIKHDFGVSWISQAEDESFRFGFDFDGAAGRVEESTSESTRNYYHLDNLEVMMGTVIHEIATLTFSGGLSARYDSLDHENRSNANPMRDAFFDIEFPRVSTVLEIKDNLSPYKGSFGLTYARSNFVYSARNDASSGSFIPLDNTIQTEIRPDKIDDADALVTDSLTAHLKSIWGLYLDTFGGERLFSPAVELGITHASKRRMVPGSDNYPFSYNGEISGYDWRETSFSAGTGFSIHLTPALDLFSEYQFSTLNLDLTGEELQHDVDDNDGYHRFNTGFSLGIHNMSGTDFSQDNRLYIDFSFLLKQENSLNRSWYSSDFGSYITDARTESQRFRYAPWEEYQTEVRTRNIATGLRGHFNDGRMELHANAAFLEQVFSTPGEDDETTSGIALNMDLIFNIPTNE</sequence>
<evidence type="ECO:0000313" key="2">
    <source>
        <dbReference type="Proteomes" id="UP000017148"/>
    </source>
</evidence>
<dbReference type="STRING" id="1313304.CALK_0285"/>
<name>U7D9P7_9BACT</name>
<dbReference type="EMBL" id="ASJR01000002">
    <property type="protein sequence ID" value="ERP39119.1"/>
    <property type="molecule type" value="Genomic_DNA"/>
</dbReference>
<keyword evidence="2" id="KW-1185">Reference proteome</keyword>
<evidence type="ECO:0000313" key="1">
    <source>
        <dbReference type="EMBL" id="ERP39119.1"/>
    </source>
</evidence>
<dbReference type="AlphaFoldDB" id="U7D9P7"/>
<protein>
    <submittedName>
        <fullName evidence="1">Uncharacterized protein</fullName>
    </submittedName>
</protein>
<gene>
    <name evidence="1" type="ORF">CALK_0285</name>
</gene>